<dbReference type="Gene3D" id="3.10.450.50">
    <property type="match status" value="1"/>
</dbReference>
<dbReference type="Pfam" id="PF13577">
    <property type="entry name" value="SnoaL_4"/>
    <property type="match status" value="1"/>
</dbReference>
<proteinExistence type="predicted"/>
<keyword evidence="3" id="KW-1185">Reference proteome</keyword>
<evidence type="ECO:0000259" key="1">
    <source>
        <dbReference type="Pfam" id="PF13577"/>
    </source>
</evidence>
<dbReference type="SUPFAM" id="SSF54427">
    <property type="entry name" value="NTF2-like"/>
    <property type="match status" value="1"/>
</dbReference>
<evidence type="ECO:0000313" key="3">
    <source>
        <dbReference type="Proteomes" id="UP000219111"/>
    </source>
</evidence>
<dbReference type="NCBIfam" id="TIGR02246">
    <property type="entry name" value="SgcJ/EcaC family oxidoreductase"/>
    <property type="match status" value="1"/>
</dbReference>
<reference evidence="3" key="1">
    <citation type="submission" date="2017-08" db="EMBL/GenBank/DDBJ databases">
        <authorList>
            <person name="Varghese N."/>
            <person name="Submissions S."/>
        </authorList>
    </citation>
    <scope>NUCLEOTIDE SEQUENCE [LARGE SCALE GENOMIC DNA]</scope>
    <source>
        <strain evidence="3">JA276</strain>
    </source>
</reference>
<dbReference type="RefSeq" id="WP_176518647.1">
    <property type="nucleotide sequence ID" value="NZ_OBMT01000010.1"/>
</dbReference>
<organism evidence="2 3">
    <name type="scientific">Rhodobacter maris</name>
    <dbReference type="NCBI Taxonomy" id="446682"/>
    <lineage>
        <taxon>Bacteria</taxon>
        <taxon>Pseudomonadati</taxon>
        <taxon>Pseudomonadota</taxon>
        <taxon>Alphaproteobacteria</taxon>
        <taxon>Rhodobacterales</taxon>
        <taxon>Rhodobacter group</taxon>
        <taxon>Rhodobacter</taxon>
    </lineage>
</organism>
<dbReference type="InterPro" id="IPR032710">
    <property type="entry name" value="NTF2-like_dom_sf"/>
</dbReference>
<accession>A0A285SWA7</accession>
<dbReference type="InterPro" id="IPR037401">
    <property type="entry name" value="SnoaL-like"/>
</dbReference>
<evidence type="ECO:0000313" key="2">
    <source>
        <dbReference type="EMBL" id="SOC12923.1"/>
    </source>
</evidence>
<dbReference type="AlphaFoldDB" id="A0A285SWA7"/>
<feature type="domain" description="SnoaL-like" evidence="1">
    <location>
        <begin position="11"/>
        <end position="121"/>
    </location>
</feature>
<sequence>MLVDPAELPRRFAALWGTRDARGIAALFAPDGEFLSLTGGTGQNPKEIAELLAGEFAGAFQRARLVTGRNRFRPIGDSAAVLLQRFVLSGLVDETGAEAGRIGAVLCATLERTGAGWQIVSAQFVVEA</sequence>
<dbReference type="EMBL" id="OBMT01000010">
    <property type="protein sequence ID" value="SOC12923.1"/>
    <property type="molecule type" value="Genomic_DNA"/>
</dbReference>
<gene>
    <name evidence="2" type="ORF">SAMN05877831_11078</name>
</gene>
<dbReference type="InterPro" id="IPR011944">
    <property type="entry name" value="Steroid_delta5-4_isomerase"/>
</dbReference>
<protein>
    <submittedName>
        <fullName evidence="2">Uncharacterized protein (TIGR02246 family)</fullName>
    </submittedName>
</protein>
<name>A0A285SWA7_9RHOB</name>
<dbReference type="Proteomes" id="UP000219111">
    <property type="component" value="Unassembled WGS sequence"/>
</dbReference>